<feature type="transmembrane region" description="Helical" evidence="1">
    <location>
        <begin position="7"/>
        <end position="29"/>
    </location>
</feature>
<reference evidence="2" key="2">
    <citation type="journal article" date="2015" name="Fish Shellfish Immunol.">
        <title>Early steps in the European eel (Anguilla anguilla)-Vibrio vulnificus interaction in the gills: Role of the RtxA13 toxin.</title>
        <authorList>
            <person name="Callol A."/>
            <person name="Pajuelo D."/>
            <person name="Ebbesson L."/>
            <person name="Teles M."/>
            <person name="MacKenzie S."/>
            <person name="Amaro C."/>
        </authorList>
    </citation>
    <scope>NUCLEOTIDE SEQUENCE</scope>
</reference>
<proteinExistence type="predicted"/>
<organism evidence="2">
    <name type="scientific">Anguilla anguilla</name>
    <name type="common">European freshwater eel</name>
    <name type="synonym">Muraena anguilla</name>
    <dbReference type="NCBI Taxonomy" id="7936"/>
    <lineage>
        <taxon>Eukaryota</taxon>
        <taxon>Metazoa</taxon>
        <taxon>Chordata</taxon>
        <taxon>Craniata</taxon>
        <taxon>Vertebrata</taxon>
        <taxon>Euteleostomi</taxon>
        <taxon>Actinopterygii</taxon>
        <taxon>Neopterygii</taxon>
        <taxon>Teleostei</taxon>
        <taxon>Anguilliformes</taxon>
        <taxon>Anguillidae</taxon>
        <taxon>Anguilla</taxon>
    </lineage>
</organism>
<dbReference type="AlphaFoldDB" id="A0A0E9SVJ4"/>
<name>A0A0E9SVJ4_ANGAN</name>
<protein>
    <submittedName>
        <fullName evidence="2">Uncharacterized protein</fullName>
    </submittedName>
</protein>
<keyword evidence="1" id="KW-0472">Membrane</keyword>
<keyword evidence="1" id="KW-1133">Transmembrane helix</keyword>
<dbReference type="EMBL" id="GBXM01063892">
    <property type="protein sequence ID" value="JAH44685.1"/>
    <property type="molecule type" value="Transcribed_RNA"/>
</dbReference>
<evidence type="ECO:0000256" key="1">
    <source>
        <dbReference type="SAM" id="Phobius"/>
    </source>
</evidence>
<accession>A0A0E9SVJ4</accession>
<sequence length="35" mass="4298">MFKYFQLQYIVIVPGFIGKVFDIWAYYALNFQNLF</sequence>
<evidence type="ECO:0000313" key="2">
    <source>
        <dbReference type="EMBL" id="JAH44685.1"/>
    </source>
</evidence>
<keyword evidence="1" id="KW-0812">Transmembrane</keyword>
<reference evidence="2" key="1">
    <citation type="submission" date="2014-11" db="EMBL/GenBank/DDBJ databases">
        <authorList>
            <person name="Amaro Gonzalez C."/>
        </authorList>
    </citation>
    <scope>NUCLEOTIDE SEQUENCE</scope>
</reference>